<feature type="transmembrane region" description="Helical" evidence="7">
    <location>
        <begin position="231"/>
        <end position="264"/>
    </location>
</feature>
<evidence type="ECO:0000256" key="7">
    <source>
        <dbReference type="SAM" id="Phobius"/>
    </source>
</evidence>
<evidence type="ECO:0000256" key="2">
    <source>
        <dbReference type="ARBA" id="ARBA00008929"/>
    </source>
</evidence>
<evidence type="ECO:0000256" key="3">
    <source>
        <dbReference type="ARBA" id="ARBA00022475"/>
    </source>
</evidence>
<feature type="transmembrane region" description="Helical" evidence="7">
    <location>
        <begin position="61"/>
        <end position="82"/>
    </location>
</feature>
<feature type="transmembrane region" description="Helical" evidence="7">
    <location>
        <begin position="347"/>
        <end position="367"/>
    </location>
</feature>
<feature type="transmembrane region" description="Helical" evidence="7">
    <location>
        <begin position="276"/>
        <end position="296"/>
    </location>
</feature>
<dbReference type="EMBL" id="FZNQ01000008">
    <property type="protein sequence ID" value="SNR45974.1"/>
    <property type="molecule type" value="Genomic_DNA"/>
</dbReference>
<dbReference type="RefSeq" id="WP_089384693.1">
    <property type="nucleotide sequence ID" value="NZ_FZNQ01000008.1"/>
</dbReference>
<evidence type="ECO:0000256" key="6">
    <source>
        <dbReference type="ARBA" id="ARBA00023136"/>
    </source>
</evidence>
<dbReference type="GO" id="GO:0005886">
    <property type="term" value="C:plasma membrane"/>
    <property type="evidence" value="ECO:0007669"/>
    <property type="project" value="UniProtKB-SubCell"/>
</dbReference>
<proteinExistence type="inferred from homology"/>
<gene>
    <name evidence="8" type="ORF">SAMN06264855_1085</name>
</gene>
<comment type="subcellular location">
    <subcellularLocation>
        <location evidence="1">Cell membrane</location>
        <topology evidence="1">Multi-pass membrane protein</topology>
    </subcellularLocation>
</comment>
<keyword evidence="9" id="KW-1185">Reference proteome</keyword>
<keyword evidence="6 7" id="KW-0472">Membrane</keyword>
<dbReference type="PANTHER" id="PTHR34856:SF2">
    <property type="entry name" value="PROTEIN NRFD"/>
    <property type="match status" value="1"/>
</dbReference>
<feature type="transmembrane region" description="Helical" evidence="7">
    <location>
        <begin position="316"/>
        <end position="340"/>
    </location>
</feature>
<feature type="transmembrane region" description="Helical" evidence="7">
    <location>
        <begin position="20"/>
        <end position="41"/>
    </location>
</feature>
<evidence type="ECO:0000313" key="9">
    <source>
        <dbReference type="Proteomes" id="UP000198397"/>
    </source>
</evidence>
<keyword evidence="3" id="KW-1003">Cell membrane</keyword>
<evidence type="ECO:0000256" key="5">
    <source>
        <dbReference type="ARBA" id="ARBA00022989"/>
    </source>
</evidence>
<evidence type="ECO:0000313" key="8">
    <source>
        <dbReference type="EMBL" id="SNR45974.1"/>
    </source>
</evidence>
<dbReference type="InterPro" id="IPR052049">
    <property type="entry name" value="Electron_transfer_protein"/>
</dbReference>
<dbReference type="OrthoDB" id="200631at2157"/>
<dbReference type="Proteomes" id="UP000198397">
    <property type="component" value="Unassembled WGS sequence"/>
</dbReference>
<feature type="transmembrane region" description="Helical" evidence="7">
    <location>
        <begin position="141"/>
        <end position="163"/>
    </location>
</feature>
<comment type="similarity">
    <text evidence="2">Belongs to the NrfD family.</text>
</comment>
<feature type="transmembrane region" description="Helical" evidence="7">
    <location>
        <begin position="204"/>
        <end position="225"/>
    </location>
</feature>
<dbReference type="PANTHER" id="PTHR34856">
    <property type="entry name" value="PROTEIN NRFD"/>
    <property type="match status" value="1"/>
</dbReference>
<evidence type="ECO:0000256" key="1">
    <source>
        <dbReference type="ARBA" id="ARBA00004651"/>
    </source>
</evidence>
<keyword evidence="5 7" id="KW-1133">Transmembrane helix</keyword>
<name>A0A238WIA0_HALVU</name>
<keyword evidence="4 7" id="KW-0812">Transmembrane</keyword>
<feature type="transmembrane region" description="Helical" evidence="7">
    <location>
        <begin position="102"/>
        <end position="121"/>
    </location>
</feature>
<evidence type="ECO:0000256" key="4">
    <source>
        <dbReference type="ARBA" id="ARBA00022692"/>
    </source>
</evidence>
<dbReference type="InterPro" id="IPR005614">
    <property type="entry name" value="NrfD-like"/>
</dbReference>
<accession>A0A238WIA0</accession>
<organism evidence="8 9">
    <name type="scientific">Halorubrum vacuolatum</name>
    <name type="common">Natronobacterium vacuolatum</name>
    <dbReference type="NCBI Taxonomy" id="63740"/>
    <lineage>
        <taxon>Archaea</taxon>
        <taxon>Methanobacteriati</taxon>
        <taxon>Methanobacteriota</taxon>
        <taxon>Stenosarchaea group</taxon>
        <taxon>Halobacteria</taxon>
        <taxon>Halobacteriales</taxon>
        <taxon>Haloferacaceae</taxon>
        <taxon>Halorubrum</taxon>
    </lineage>
</organism>
<dbReference type="Pfam" id="PF03916">
    <property type="entry name" value="NrfD"/>
    <property type="match status" value="1"/>
</dbReference>
<reference evidence="8 9" key="1">
    <citation type="submission" date="2017-06" db="EMBL/GenBank/DDBJ databases">
        <authorList>
            <person name="Kim H.J."/>
            <person name="Triplett B.A."/>
        </authorList>
    </citation>
    <scope>NUCLEOTIDE SEQUENCE [LARGE SCALE GENOMIC DNA]</scope>
    <source>
        <strain evidence="8 9">DSM 8800</strain>
    </source>
</reference>
<dbReference type="AlphaFoldDB" id="A0A238WIA0"/>
<dbReference type="Gene3D" id="1.20.1630.10">
    <property type="entry name" value="Formate dehydrogenase/DMSO reductase domain"/>
    <property type="match status" value="1"/>
</dbReference>
<feature type="transmembrane region" description="Helical" evidence="7">
    <location>
        <begin position="387"/>
        <end position="414"/>
    </location>
</feature>
<sequence length="435" mass="47194">MSTTNNTILTPLKTLSVKFLALVVVLGIAALVMLEAIVHQLQHGLAVTDLASWGTQEGVTWGIYIGTFEWFAGMAVGALAAVGYIRYNELTRYDIIARIGELWALISGLSAAYLIVIDLGRPDRVLNILTAWFVTVQYSPLAWDVTFVTALLVMTSAMLILSLRRDFSEMDLNKLPVYTALLGELLTLGFRPEEREKLDSMLRWLGLALLILAFTGGMVPGWLLGVVGAQAGWYGGIAGIAFLSAGLMSGVAVLAITAGVLRYLYGMEEALPEEVFVGLGKALTLFGFVYLVVQFNNLLPSIFPMAPLAESRVGEAMLYGHFATDFWLAMGAVAIPMLILAVFRERMLAGGVGLAVVSVVMLWGVWVKSQLTVIEPLMYSSGLPYEVGTYVPTLVEWVITIGSILVAILLFSIATKLVPMGRLLDDTASTEEVRN</sequence>
<protein>
    <submittedName>
        <fullName evidence="8">Prokaryotic molybdopterin-containing oxidoreductase family, membrane subunit</fullName>
    </submittedName>
</protein>